<evidence type="ECO:0000259" key="15">
    <source>
        <dbReference type="Pfam" id="PF00501"/>
    </source>
</evidence>
<gene>
    <name evidence="17" type="primary">fadD</name>
    <name evidence="17" type="ORF">GCM10011335_49410</name>
</gene>
<evidence type="ECO:0000256" key="3">
    <source>
        <dbReference type="ARBA" id="ARBA00005005"/>
    </source>
</evidence>
<dbReference type="Gene3D" id="3.30.300.30">
    <property type="match status" value="1"/>
</dbReference>
<dbReference type="GO" id="GO:0005524">
    <property type="term" value="F:ATP binding"/>
    <property type="evidence" value="ECO:0007669"/>
    <property type="project" value="UniProtKB-KW"/>
</dbReference>
<dbReference type="InterPro" id="IPR050237">
    <property type="entry name" value="ATP-dep_AMP-bd_enzyme"/>
</dbReference>
<evidence type="ECO:0000256" key="4">
    <source>
        <dbReference type="ARBA" id="ARBA00006432"/>
    </source>
</evidence>
<comment type="caution">
    <text evidence="17">The sequence shown here is derived from an EMBL/GenBank/DDBJ whole genome shotgun (WGS) entry which is preliminary data.</text>
</comment>
<dbReference type="PANTHER" id="PTHR43767">
    <property type="entry name" value="LONG-CHAIN-FATTY-ACID--COA LIGASE"/>
    <property type="match status" value="1"/>
</dbReference>
<keyword evidence="5 17" id="KW-0436">Ligase</keyword>
<dbReference type="InterPro" id="IPR045851">
    <property type="entry name" value="AMP-bd_C_sf"/>
</dbReference>
<dbReference type="AlphaFoldDB" id="A0A916YDU7"/>
<dbReference type="FunFam" id="3.40.50.12780:FF:000003">
    <property type="entry name" value="Long-chain-fatty-acid--CoA ligase FadD"/>
    <property type="match status" value="1"/>
</dbReference>
<reference evidence="17" key="2">
    <citation type="submission" date="2020-09" db="EMBL/GenBank/DDBJ databases">
        <authorList>
            <person name="Sun Q."/>
            <person name="Zhou Y."/>
        </authorList>
    </citation>
    <scope>NUCLEOTIDE SEQUENCE</scope>
    <source>
        <strain evidence="17">CGMCC 1.15493</strain>
    </source>
</reference>
<keyword evidence="7" id="KW-0276">Fatty acid metabolism</keyword>
<keyword evidence="10" id="KW-0443">Lipid metabolism</keyword>
<comment type="pathway">
    <text evidence="3">Lipid metabolism; fatty acid beta-oxidation.</text>
</comment>
<evidence type="ECO:0000256" key="1">
    <source>
        <dbReference type="ARBA" id="ARBA00001946"/>
    </source>
</evidence>
<evidence type="ECO:0000256" key="8">
    <source>
        <dbReference type="ARBA" id="ARBA00022840"/>
    </source>
</evidence>
<dbReference type="CDD" id="cd05936">
    <property type="entry name" value="FC-FACS_FadD_like"/>
    <property type="match status" value="1"/>
</dbReference>
<sequence length="556" mass="60150">MQRPWLAHYPEGIAADLPPYSYRSLSDLLVEAFARHGAKPAFRFMGTTLSFAELDAQSQVLAAYLQSLGLAKGDRVALMMPNVPQYPVAVAAVLRAGMVVVNTNPLYTPRELEHQLSDSGAKAIIVLENMAATLEACAAHITLPHIVVTSIGDMLPILKGTVVNFVLRHVKKLVPAFNLPQAVRWKAAMAKGRAGRFTPASAGLDDIAALQYTGGTTGVSKGAMLLHRNVIANVLQTETWHAPAMRRIPAGEQVLTVCALPLYHIFGFTVNMMLAMRTGGCNLLILNPRDIAATLKELQQHRFHCFPAVNTLFGALARHPDATKVDWSNLRLSVGGGMAVQSATAKLWLETTGCAIVEGYGLSETAPSACCNPVDATAYTGTIGYPLPSTELKIIDDDGRELPMGERGEIAIRGPQVMAGYWNRPDETARVMTEDGFFKSGDIGVMDENGAFCIVDRKKDMINVSGFNVYPNEIEDVVTRLKGVAEAAAIGVADADSGEAVKLFVVRNDPGLTAEAVKSFCKAELTGYKRPKHVEFRDELPKTNVGKVLRRKLRDA</sequence>
<keyword evidence="11" id="KW-0472">Membrane</keyword>
<evidence type="ECO:0000256" key="6">
    <source>
        <dbReference type="ARBA" id="ARBA00022741"/>
    </source>
</evidence>
<evidence type="ECO:0000313" key="18">
    <source>
        <dbReference type="Proteomes" id="UP000613160"/>
    </source>
</evidence>
<dbReference type="NCBIfam" id="NF005463">
    <property type="entry name" value="PRK07059.1"/>
    <property type="match status" value="1"/>
</dbReference>
<feature type="domain" description="AMP-binding enzyme C-terminal" evidence="16">
    <location>
        <begin position="473"/>
        <end position="547"/>
    </location>
</feature>
<dbReference type="GO" id="GO:0016020">
    <property type="term" value="C:membrane"/>
    <property type="evidence" value="ECO:0007669"/>
    <property type="project" value="UniProtKB-SubCell"/>
</dbReference>
<organism evidence="17 18">
    <name type="scientific">Aureimonas glaciei</name>
    <dbReference type="NCBI Taxonomy" id="1776957"/>
    <lineage>
        <taxon>Bacteria</taxon>
        <taxon>Pseudomonadati</taxon>
        <taxon>Pseudomonadota</taxon>
        <taxon>Alphaproteobacteria</taxon>
        <taxon>Hyphomicrobiales</taxon>
        <taxon>Aurantimonadaceae</taxon>
        <taxon>Aureimonas</taxon>
    </lineage>
</organism>
<feature type="domain" description="AMP-dependent synthetase/ligase" evidence="15">
    <location>
        <begin position="31"/>
        <end position="422"/>
    </location>
</feature>
<keyword evidence="8" id="KW-0067">ATP-binding</keyword>
<dbReference type="RefSeq" id="WP_188855104.1">
    <property type="nucleotide sequence ID" value="NZ_BMJJ01000017.1"/>
</dbReference>
<dbReference type="FunFam" id="3.30.300.30:FF:000006">
    <property type="entry name" value="Long-chain-fatty-acid--CoA ligase FadD"/>
    <property type="match status" value="1"/>
</dbReference>
<evidence type="ECO:0000256" key="7">
    <source>
        <dbReference type="ARBA" id="ARBA00022832"/>
    </source>
</evidence>
<dbReference type="EMBL" id="BMJJ01000017">
    <property type="protein sequence ID" value="GGD40822.1"/>
    <property type="molecule type" value="Genomic_DNA"/>
</dbReference>
<dbReference type="Pfam" id="PF13193">
    <property type="entry name" value="AMP-binding_C"/>
    <property type="match status" value="1"/>
</dbReference>
<keyword evidence="9" id="KW-0460">Magnesium</keyword>
<evidence type="ECO:0000256" key="11">
    <source>
        <dbReference type="ARBA" id="ARBA00023136"/>
    </source>
</evidence>
<evidence type="ECO:0000256" key="12">
    <source>
        <dbReference type="ARBA" id="ARBA00026121"/>
    </source>
</evidence>
<dbReference type="Gene3D" id="3.40.50.12780">
    <property type="entry name" value="N-terminal domain of ligase-like"/>
    <property type="match status" value="1"/>
</dbReference>
<evidence type="ECO:0000259" key="16">
    <source>
        <dbReference type="Pfam" id="PF13193"/>
    </source>
</evidence>
<dbReference type="InterPro" id="IPR042099">
    <property type="entry name" value="ANL_N_sf"/>
</dbReference>
<dbReference type="PROSITE" id="PS00455">
    <property type="entry name" value="AMP_BINDING"/>
    <property type="match status" value="1"/>
</dbReference>
<evidence type="ECO:0000256" key="13">
    <source>
        <dbReference type="ARBA" id="ARBA00039545"/>
    </source>
</evidence>
<evidence type="ECO:0000313" key="17">
    <source>
        <dbReference type="EMBL" id="GGD40822.1"/>
    </source>
</evidence>
<keyword evidence="6" id="KW-0547">Nucleotide-binding</keyword>
<comment type="cofactor">
    <cofactor evidence="1">
        <name>Mg(2+)</name>
        <dbReference type="ChEBI" id="CHEBI:18420"/>
    </cofactor>
</comment>
<dbReference type="InterPro" id="IPR025110">
    <property type="entry name" value="AMP-bd_C"/>
</dbReference>
<accession>A0A916YDU7</accession>
<protein>
    <recommendedName>
        <fullName evidence="13">Long-chain-fatty-acid--CoA ligase</fullName>
        <ecNumber evidence="12">6.2.1.3</ecNumber>
    </recommendedName>
    <alternativeName>
        <fullName evidence="14">Long-chain acyl-CoA synthetase</fullName>
    </alternativeName>
</protein>
<comment type="subcellular location">
    <subcellularLocation>
        <location evidence="2">Membrane</location>
        <topology evidence="2">Peripheral membrane protein</topology>
    </subcellularLocation>
</comment>
<dbReference type="InterPro" id="IPR000873">
    <property type="entry name" value="AMP-dep_synth/lig_dom"/>
</dbReference>
<dbReference type="EC" id="6.2.1.3" evidence="12"/>
<dbReference type="GO" id="GO:0004467">
    <property type="term" value="F:long-chain fatty acid-CoA ligase activity"/>
    <property type="evidence" value="ECO:0007669"/>
    <property type="project" value="UniProtKB-EC"/>
</dbReference>
<evidence type="ECO:0000256" key="2">
    <source>
        <dbReference type="ARBA" id="ARBA00004170"/>
    </source>
</evidence>
<evidence type="ECO:0000256" key="5">
    <source>
        <dbReference type="ARBA" id="ARBA00022598"/>
    </source>
</evidence>
<proteinExistence type="inferred from homology"/>
<dbReference type="SUPFAM" id="SSF56801">
    <property type="entry name" value="Acetyl-CoA synthetase-like"/>
    <property type="match status" value="1"/>
</dbReference>
<dbReference type="Pfam" id="PF00501">
    <property type="entry name" value="AMP-binding"/>
    <property type="match status" value="1"/>
</dbReference>
<dbReference type="InterPro" id="IPR020845">
    <property type="entry name" value="AMP-binding_CS"/>
</dbReference>
<name>A0A916YDU7_9HYPH</name>
<keyword evidence="18" id="KW-1185">Reference proteome</keyword>
<evidence type="ECO:0000256" key="9">
    <source>
        <dbReference type="ARBA" id="ARBA00022842"/>
    </source>
</evidence>
<comment type="similarity">
    <text evidence="4">Belongs to the ATP-dependent AMP-binding enzyme family.</text>
</comment>
<evidence type="ECO:0000256" key="10">
    <source>
        <dbReference type="ARBA" id="ARBA00023098"/>
    </source>
</evidence>
<reference evidence="17" key="1">
    <citation type="journal article" date="2014" name="Int. J. Syst. Evol. Microbiol.">
        <title>Complete genome sequence of Corynebacterium casei LMG S-19264T (=DSM 44701T), isolated from a smear-ripened cheese.</title>
        <authorList>
            <consortium name="US DOE Joint Genome Institute (JGI-PGF)"/>
            <person name="Walter F."/>
            <person name="Albersmeier A."/>
            <person name="Kalinowski J."/>
            <person name="Ruckert C."/>
        </authorList>
    </citation>
    <scope>NUCLEOTIDE SEQUENCE</scope>
    <source>
        <strain evidence="17">CGMCC 1.15493</strain>
    </source>
</reference>
<dbReference type="PANTHER" id="PTHR43767:SF8">
    <property type="entry name" value="LONG-CHAIN-FATTY-ACID--COA LIGASE"/>
    <property type="match status" value="1"/>
</dbReference>
<dbReference type="Proteomes" id="UP000613160">
    <property type="component" value="Unassembled WGS sequence"/>
</dbReference>
<evidence type="ECO:0000256" key="14">
    <source>
        <dbReference type="ARBA" id="ARBA00042773"/>
    </source>
</evidence>